<proteinExistence type="predicted"/>
<reference evidence="1" key="1">
    <citation type="submission" date="2019-03" db="EMBL/GenBank/DDBJ databases">
        <title>Single cell metagenomics reveals metabolic interactions within the superorganism composed of flagellate Streblomastix strix and complex community of Bacteroidetes bacteria on its surface.</title>
        <authorList>
            <person name="Treitli S.C."/>
            <person name="Kolisko M."/>
            <person name="Husnik F."/>
            <person name="Keeling P."/>
            <person name="Hampl V."/>
        </authorList>
    </citation>
    <scope>NUCLEOTIDE SEQUENCE</scope>
    <source>
        <strain evidence="1">STM</strain>
    </source>
</reference>
<gene>
    <name evidence="1" type="ORF">EZS27_041150</name>
</gene>
<evidence type="ECO:0000313" key="1">
    <source>
        <dbReference type="EMBL" id="KAA6307184.1"/>
    </source>
</evidence>
<accession>A0A5J4PF32</accession>
<dbReference type="EMBL" id="SNRY01009352">
    <property type="protein sequence ID" value="KAA6307184.1"/>
    <property type="molecule type" value="Genomic_DNA"/>
</dbReference>
<sequence length="27" mass="3080">MNELLEIHNFGGLKDITIELNPKITIL</sequence>
<comment type="caution">
    <text evidence="1">The sequence shown here is derived from an EMBL/GenBank/DDBJ whole genome shotgun (WGS) entry which is preliminary data.</text>
</comment>
<feature type="non-terminal residue" evidence="1">
    <location>
        <position position="27"/>
    </location>
</feature>
<protein>
    <submittedName>
        <fullName evidence="1">Uncharacterized protein</fullName>
    </submittedName>
</protein>
<name>A0A5J4PF32_9ZZZZ</name>
<dbReference type="AlphaFoldDB" id="A0A5J4PF32"/>
<organism evidence="1">
    <name type="scientific">termite gut metagenome</name>
    <dbReference type="NCBI Taxonomy" id="433724"/>
    <lineage>
        <taxon>unclassified sequences</taxon>
        <taxon>metagenomes</taxon>
        <taxon>organismal metagenomes</taxon>
    </lineage>
</organism>